<organism evidence="1 2">
    <name type="scientific">Caerostris extrusa</name>
    <name type="common">Bark spider</name>
    <name type="synonym">Caerostris bankana</name>
    <dbReference type="NCBI Taxonomy" id="172846"/>
    <lineage>
        <taxon>Eukaryota</taxon>
        <taxon>Metazoa</taxon>
        <taxon>Ecdysozoa</taxon>
        <taxon>Arthropoda</taxon>
        <taxon>Chelicerata</taxon>
        <taxon>Arachnida</taxon>
        <taxon>Araneae</taxon>
        <taxon>Araneomorphae</taxon>
        <taxon>Entelegynae</taxon>
        <taxon>Araneoidea</taxon>
        <taxon>Araneidae</taxon>
        <taxon>Caerostris</taxon>
    </lineage>
</organism>
<proteinExistence type="predicted"/>
<accession>A0AAV4T0N1</accession>
<keyword evidence="2" id="KW-1185">Reference proteome</keyword>
<gene>
    <name evidence="1" type="ORF">CEXT_429421</name>
</gene>
<evidence type="ECO:0000313" key="1">
    <source>
        <dbReference type="EMBL" id="GIY38315.1"/>
    </source>
</evidence>
<name>A0AAV4T0N1_CAEEX</name>
<sequence length="124" mass="14403">MYNQALRNESYLKKRRLMQAGTVGDKCGSVVTPIYKSSPPFQQTDGDLRNPPTKHSKYEYVGPQTRLESPRNLPLPADIRYKDPNVALSKYFYCKKEVTIEYWKSYHIITIKTPQDILIKTCNN</sequence>
<protein>
    <submittedName>
        <fullName evidence="1">Uncharacterized protein</fullName>
    </submittedName>
</protein>
<dbReference type="Proteomes" id="UP001054945">
    <property type="component" value="Unassembled WGS sequence"/>
</dbReference>
<dbReference type="EMBL" id="BPLR01010287">
    <property type="protein sequence ID" value="GIY38315.1"/>
    <property type="molecule type" value="Genomic_DNA"/>
</dbReference>
<reference evidence="1 2" key="1">
    <citation type="submission" date="2021-06" db="EMBL/GenBank/DDBJ databases">
        <title>Caerostris extrusa draft genome.</title>
        <authorList>
            <person name="Kono N."/>
            <person name="Arakawa K."/>
        </authorList>
    </citation>
    <scope>NUCLEOTIDE SEQUENCE [LARGE SCALE GENOMIC DNA]</scope>
</reference>
<comment type="caution">
    <text evidence="1">The sequence shown here is derived from an EMBL/GenBank/DDBJ whole genome shotgun (WGS) entry which is preliminary data.</text>
</comment>
<evidence type="ECO:0000313" key="2">
    <source>
        <dbReference type="Proteomes" id="UP001054945"/>
    </source>
</evidence>
<dbReference type="AlphaFoldDB" id="A0AAV4T0N1"/>